<organism evidence="11 12">
    <name type="scientific">Escallonia herrerae</name>
    <dbReference type="NCBI Taxonomy" id="1293975"/>
    <lineage>
        <taxon>Eukaryota</taxon>
        <taxon>Viridiplantae</taxon>
        <taxon>Streptophyta</taxon>
        <taxon>Embryophyta</taxon>
        <taxon>Tracheophyta</taxon>
        <taxon>Spermatophyta</taxon>
        <taxon>Magnoliopsida</taxon>
        <taxon>eudicotyledons</taxon>
        <taxon>Gunneridae</taxon>
        <taxon>Pentapetalae</taxon>
        <taxon>asterids</taxon>
        <taxon>campanulids</taxon>
        <taxon>Escalloniales</taxon>
        <taxon>Escalloniaceae</taxon>
        <taxon>Escallonia</taxon>
    </lineage>
</organism>
<keyword evidence="9" id="KW-0832">Ubl conjugation</keyword>
<dbReference type="GO" id="GO:0046856">
    <property type="term" value="P:phosphatidylinositol dephosphorylation"/>
    <property type="evidence" value="ECO:0007669"/>
    <property type="project" value="InterPro"/>
</dbReference>
<dbReference type="Pfam" id="PF23755">
    <property type="entry name" value="Ig-like_IP5PC_F"/>
    <property type="match status" value="1"/>
</dbReference>
<evidence type="ECO:0000256" key="7">
    <source>
        <dbReference type="ARBA" id="ARBA00022801"/>
    </source>
</evidence>
<dbReference type="EMBL" id="JAVXUP010002534">
    <property type="protein sequence ID" value="KAK3002764.1"/>
    <property type="molecule type" value="Genomic_DNA"/>
</dbReference>
<dbReference type="FunFam" id="3.60.10.10:FF:000011">
    <property type="entry name" value="Type II inositol polyphosphate 5-phosphatase 15"/>
    <property type="match status" value="1"/>
</dbReference>
<accession>A0AA88V6J9</accession>
<protein>
    <recommendedName>
        <fullName evidence="10">Inositol polyphosphate-related phosphatase domain-containing protein</fullName>
    </recommendedName>
</protein>
<keyword evidence="12" id="KW-1185">Reference proteome</keyword>
<dbReference type="PANTHER" id="PTHR11200:SF300">
    <property type="entry name" value="TYPE II INOSITOL 1,4,5-TRISPHOSPHATE 5-PHOSPHATASE"/>
    <property type="match status" value="1"/>
</dbReference>
<keyword evidence="4" id="KW-0853">WD repeat</keyword>
<name>A0AA88V6J9_9ASTE</name>
<dbReference type="GO" id="GO:0009846">
    <property type="term" value="P:pollen germination"/>
    <property type="evidence" value="ECO:0007669"/>
    <property type="project" value="UniProtKB-ARBA"/>
</dbReference>
<dbReference type="InterPro" id="IPR046985">
    <property type="entry name" value="IP5"/>
</dbReference>
<evidence type="ECO:0000256" key="9">
    <source>
        <dbReference type="ARBA" id="ARBA00022843"/>
    </source>
</evidence>
<dbReference type="Gene3D" id="3.60.10.10">
    <property type="entry name" value="Endonuclease/exonuclease/phosphatase"/>
    <property type="match status" value="1"/>
</dbReference>
<dbReference type="CDD" id="cd09074">
    <property type="entry name" value="INPP5c"/>
    <property type="match status" value="1"/>
</dbReference>
<dbReference type="PANTHER" id="PTHR11200">
    <property type="entry name" value="INOSITOL 5-PHOSPHATASE"/>
    <property type="match status" value="1"/>
</dbReference>
<keyword evidence="5" id="KW-0479">Metal-binding</keyword>
<dbReference type="Pfam" id="PF23754">
    <property type="entry name" value="Beta-prop_IP5PC_F"/>
    <property type="match status" value="1"/>
</dbReference>
<dbReference type="SMART" id="SM00128">
    <property type="entry name" value="IPPc"/>
    <property type="match status" value="1"/>
</dbReference>
<dbReference type="Gene3D" id="2.130.10.10">
    <property type="entry name" value="YVTN repeat-like/Quinoprotein amine dehydrogenase"/>
    <property type="match status" value="1"/>
</dbReference>
<comment type="similarity">
    <text evidence="2">Belongs to the inositol polyphosphate 5-phosphatase family.</text>
</comment>
<dbReference type="GO" id="GO:0004439">
    <property type="term" value="F:phosphatidylinositol-4,5-bisphosphate 5-phosphatase activity"/>
    <property type="evidence" value="ECO:0007669"/>
    <property type="project" value="TreeGrafter"/>
</dbReference>
<evidence type="ECO:0000256" key="2">
    <source>
        <dbReference type="ARBA" id="ARBA00010768"/>
    </source>
</evidence>
<dbReference type="GO" id="GO:0046872">
    <property type="term" value="F:metal ion binding"/>
    <property type="evidence" value="ECO:0007669"/>
    <property type="project" value="UniProtKB-KW"/>
</dbReference>
<evidence type="ECO:0000256" key="3">
    <source>
        <dbReference type="ARBA" id="ARBA00022499"/>
    </source>
</evidence>
<dbReference type="AlphaFoldDB" id="A0AA88V6J9"/>
<evidence type="ECO:0000256" key="4">
    <source>
        <dbReference type="ARBA" id="ARBA00022574"/>
    </source>
</evidence>
<dbReference type="SUPFAM" id="SSF56219">
    <property type="entry name" value="DNase I-like"/>
    <property type="match status" value="1"/>
</dbReference>
<comment type="caution">
    <text evidence="11">The sequence shown here is derived from an EMBL/GenBank/DDBJ whole genome shotgun (WGS) entry which is preliminary data.</text>
</comment>
<evidence type="ECO:0000256" key="5">
    <source>
        <dbReference type="ARBA" id="ARBA00022723"/>
    </source>
</evidence>
<dbReference type="InterPro" id="IPR036322">
    <property type="entry name" value="WD40_repeat_dom_sf"/>
</dbReference>
<evidence type="ECO:0000259" key="10">
    <source>
        <dbReference type="SMART" id="SM00128"/>
    </source>
</evidence>
<dbReference type="InterPro" id="IPR015943">
    <property type="entry name" value="WD40/YVTN_repeat-like_dom_sf"/>
</dbReference>
<keyword evidence="6" id="KW-0677">Repeat</keyword>
<comment type="cofactor">
    <cofactor evidence="1">
        <name>Mg(2+)</name>
        <dbReference type="ChEBI" id="CHEBI:18420"/>
    </cofactor>
</comment>
<dbReference type="SUPFAM" id="SSF50978">
    <property type="entry name" value="WD40 repeat-like"/>
    <property type="match status" value="1"/>
</dbReference>
<dbReference type="InterPro" id="IPR036691">
    <property type="entry name" value="Endo/exonu/phosph_ase_sf"/>
</dbReference>
<sequence length="677" mass="74289">MAALLVERSYIDLKSQVTGNDVFCNVFSADVKDARTRDLLKVFNIDGQIENLAVVQDFTVEKEKPQGSFNFFQRSRNAIMGAADAVRRAAVKGGFGDDNRRTEALIATIDGLIWAGCANGLLVQWDENGNRLQDFQYHSSAVHCFSTFGSQIWVGYASGTVQVLDLSGNLLGGWMAHNSPVIGMAVGAGYIFTLANHGGLRGWSVTSPGPLDSILRSELSGKEFLYTRLEKTKILAGTWNVGQGRATHDSLISWLGSAAADVGIVVVGLQEVEMGAGFLAMSAARETVGLEGSALGQWWLDMIGKTLDEGSTFERIGSRQLAGLLITAWVRNSIRGHVGDVDVAAVPCGFGRAIGNKGAVGLRMRVYGQVMCFVNCHFAAHLEAVKSRNADFDHVYRTMVFSRPANLFNATAAGVSSAVQMLRGVNAMSIHSAELMPELSEADLVVFLGDFNYRLDGISYDEARDFVSQRCFDWLRERDQLRVEMKAGYAFQGMREAAIRFPPTYKFERHQAGLAGYDSGEKKRIPAWCDRILFRDSRSASASTCSLDCPVVSSSLEYEACMDVTDSDHKPVRCIFSVEIARVDESVRRQEFGEIMASNEKIKRILEGLCNVPDAIVSTSNIILQNQDTSILRITNKCGNDKALFEIICEGQSTVKEGGQAFDHRPRGSFGFPRWLE</sequence>
<reference evidence="11" key="1">
    <citation type="submission" date="2022-12" db="EMBL/GenBank/DDBJ databases">
        <title>Draft genome assemblies for two species of Escallonia (Escalloniales).</title>
        <authorList>
            <person name="Chanderbali A."/>
            <person name="Dervinis C."/>
            <person name="Anghel I."/>
            <person name="Soltis D."/>
            <person name="Soltis P."/>
            <person name="Zapata F."/>
        </authorList>
    </citation>
    <scope>NUCLEOTIDE SEQUENCE</scope>
    <source>
        <strain evidence="11">UCBG64.0493</strain>
        <tissue evidence="11">Leaf</tissue>
    </source>
</reference>
<gene>
    <name evidence="11" type="ORF">RJ639_019010</name>
</gene>
<dbReference type="Pfam" id="PF22669">
    <property type="entry name" value="Exo_endo_phos2"/>
    <property type="match status" value="1"/>
</dbReference>
<feature type="domain" description="Inositol polyphosphate-related phosphatase" evidence="10">
    <location>
        <begin position="230"/>
        <end position="584"/>
    </location>
</feature>
<evidence type="ECO:0000256" key="1">
    <source>
        <dbReference type="ARBA" id="ARBA00001946"/>
    </source>
</evidence>
<evidence type="ECO:0000256" key="8">
    <source>
        <dbReference type="ARBA" id="ARBA00022842"/>
    </source>
</evidence>
<keyword evidence="7" id="KW-0378">Hydrolase</keyword>
<keyword evidence="8" id="KW-0460">Magnesium</keyword>
<evidence type="ECO:0000313" key="11">
    <source>
        <dbReference type="EMBL" id="KAK3002764.1"/>
    </source>
</evidence>
<dbReference type="InterPro" id="IPR056455">
    <property type="entry name" value="Ig-like_IP5PC_F"/>
</dbReference>
<keyword evidence="3" id="KW-1017">Isopeptide bond</keyword>
<dbReference type="InterPro" id="IPR000300">
    <property type="entry name" value="IPPc"/>
</dbReference>
<proteinExistence type="inferred from homology"/>
<dbReference type="Proteomes" id="UP001188597">
    <property type="component" value="Unassembled WGS sequence"/>
</dbReference>
<evidence type="ECO:0000313" key="12">
    <source>
        <dbReference type="Proteomes" id="UP001188597"/>
    </source>
</evidence>
<dbReference type="InterPro" id="IPR056454">
    <property type="entry name" value="Beta-prop_IP5PC_F"/>
</dbReference>
<feature type="non-terminal residue" evidence="11">
    <location>
        <position position="677"/>
    </location>
</feature>
<evidence type="ECO:0000256" key="6">
    <source>
        <dbReference type="ARBA" id="ARBA00022737"/>
    </source>
</evidence>